<reference evidence="1 2" key="1">
    <citation type="submission" date="2019-02" db="EMBL/GenBank/DDBJ databases">
        <title>Opniocepnalus argus genome.</title>
        <authorList>
            <person name="Zhou C."/>
            <person name="Xiao S."/>
        </authorList>
    </citation>
    <scope>NUCLEOTIDE SEQUENCE [LARGE SCALE GENOMIC DNA]</scope>
    <source>
        <strain evidence="1">OARG1902GOOAL</strain>
        <tissue evidence="1">Muscle</tissue>
    </source>
</reference>
<dbReference type="EMBL" id="CM015716">
    <property type="protein sequence ID" value="KAF3690316.1"/>
    <property type="molecule type" value="Genomic_DNA"/>
</dbReference>
<gene>
    <name evidence="1" type="ORF">EXN66_Car005988</name>
</gene>
<keyword evidence="2" id="KW-1185">Reference proteome</keyword>
<dbReference type="AlphaFoldDB" id="A0A6G1PJX7"/>
<dbReference type="Proteomes" id="UP000503349">
    <property type="component" value="Chromosome 5"/>
</dbReference>
<protein>
    <submittedName>
        <fullName evidence="1">Uncharacterized protein</fullName>
    </submittedName>
</protein>
<organism evidence="1 2">
    <name type="scientific">Channa argus</name>
    <name type="common">Northern snakehead</name>
    <name type="synonym">Ophicephalus argus</name>
    <dbReference type="NCBI Taxonomy" id="215402"/>
    <lineage>
        <taxon>Eukaryota</taxon>
        <taxon>Metazoa</taxon>
        <taxon>Chordata</taxon>
        <taxon>Craniata</taxon>
        <taxon>Vertebrata</taxon>
        <taxon>Euteleostomi</taxon>
        <taxon>Actinopterygii</taxon>
        <taxon>Neopterygii</taxon>
        <taxon>Teleostei</taxon>
        <taxon>Neoteleostei</taxon>
        <taxon>Acanthomorphata</taxon>
        <taxon>Anabantaria</taxon>
        <taxon>Anabantiformes</taxon>
        <taxon>Channoidei</taxon>
        <taxon>Channidae</taxon>
        <taxon>Channa</taxon>
    </lineage>
</organism>
<accession>A0A6G1PJX7</accession>
<sequence>MTVQTDPLFGLCKVHFMLPSSFVSFPASLPPSALSRSMANHQVPRWSVD</sequence>
<name>A0A6G1PJX7_CHAAH</name>
<evidence type="ECO:0000313" key="2">
    <source>
        <dbReference type="Proteomes" id="UP000503349"/>
    </source>
</evidence>
<proteinExistence type="predicted"/>
<evidence type="ECO:0000313" key="1">
    <source>
        <dbReference type="EMBL" id="KAF3690316.1"/>
    </source>
</evidence>
<reference evidence="2" key="2">
    <citation type="submission" date="2019-02" db="EMBL/GenBank/DDBJ databases">
        <title>Opniocepnalus argus Var Kimnra genome.</title>
        <authorList>
            <person name="Zhou C."/>
            <person name="Xiao S."/>
        </authorList>
    </citation>
    <scope>NUCLEOTIDE SEQUENCE [LARGE SCALE GENOMIC DNA]</scope>
</reference>